<keyword evidence="4 7" id="KW-1133">Transmembrane helix</keyword>
<evidence type="ECO:0000256" key="1">
    <source>
        <dbReference type="ARBA" id="ARBA00004141"/>
    </source>
</evidence>
<feature type="transmembrane region" description="Helical" evidence="7">
    <location>
        <begin position="103"/>
        <end position="122"/>
    </location>
</feature>
<feature type="transmembrane region" description="Helical" evidence="7">
    <location>
        <begin position="70"/>
        <end position="91"/>
    </location>
</feature>
<feature type="region of interest" description="Disordered" evidence="6">
    <location>
        <begin position="1"/>
        <end position="23"/>
    </location>
</feature>
<protein>
    <submittedName>
        <fullName evidence="8">GPR1/FUN34/yaaH</fullName>
    </submittedName>
</protein>
<organism evidence="8 9">
    <name type="scientific">Penicillium camemberti (strain FM 013)</name>
    <dbReference type="NCBI Taxonomy" id="1429867"/>
    <lineage>
        <taxon>Eukaryota</taxon>
        <taxon>Fungi</taxon>
        <taxon>Dikarya</taxon>
        <taxon>Ascomycota</taxon>
        <taxon>Pezizomycotina</taxon>
        <taxon>Eurotiomycetes</taxon>
        <taxon>Eurotiomycetidae</taxon>
        <taxon>Eurotiales</taxon>
        <taxon>Aspergillaceae</taxon>
        <taxon>Penicillium</taxon>
    </lineage>
</organism>
<comment type="subcellular location">
    <subcellularLocation>
        <location evidence="1">Membrane</location>
        <topology evidence="1">Multi-pass membrane protein</topology>
    </subcellularLocation>
</comment>
<dbReference type="AlphaFoldDB" id="A0A0G4P8J6"/>
<name>A0A0G4P8J6_PENC3</name>
<proteinExistence type="inferred from homology"/>
<dbReference type="InterPro" id="IPR047622">
    <property type="entry name" value="GPR1_FUN34_YAAH"/>
</dbReference>
<gene>
    <name evidence="8" type="ORF">PCAMFM013_S008g000077</name>
</gene>
<evidence type="ECO:0000313" key="8">
    <source>
        <dbReference type="EMBL" id="CRL22648.1"/>
    </source>
</evidence>
<feature type="compositionally biased region" description="Polar residues" evidence="6">
    <location>
        <begin position="1"/>
        <end position="20"/>
    </location>
</feature>
<dbReference type="PROSITE" id="PS01114">
    <property type="entry name" value="GPR1_FUN34_YAAH"/>
    <property type="match status" value="1"/>
</dbReference>
<dbReference type="Pfam" id="PF01184">
    <property type="entry name" value="Gpr1_Fun34_YaaH"/>
    <property type="match status" value="1"/>
</dbReference>
<reference evidence="8 9" key="1">
    <citation type="journal article" date="2014" name="Nat. Commun.">
        <title>Multiple recent horizontal transfers of a large genomic region in cheese making fungi.</title>
        <authorList>
            <person name="Cheeseman K."/>
            <person name="Ropars J."/>
            <person name="Renault P."/>
            <person name="Dupont J."/>
            <person name="Gouzy J."/>
            <person name="Branca A."/>
            <person name="Abraham A.L."/>
            <person name="Ceppi M."/>
            <person name="Conseiller E."/>
            <person name="Debuchy R."/>
            <person name="Malagnac F."/>
            <person name="Goarin A."/>
            <person name="Silar P."/>
            <person name="Lacoste S."/>
            <person name="Sallet E."/>
            <person name="Bensimon A."/>
            <person name="Giraud T."/>
            <person name="Brygoo Y."/>
        </authorList>
    </citation>
    <scope>NUCLEOTIDE SEQUENCE [LARGE SCALE GENOMIC DNA]</scope>
    <source>
        <strain evidence="9">FM 013</strain>
    </source>
</reference>
<dbReference type="EMBL" id="HG793141">
    <property type="protein sequence ID" value="CRL22648.1"/>
    <property type="molecule type" value="Genomic_DNA"/>
</dbReference>
<keyword evidence="9" id="KW-1185">Reference proteome</keyword>
<feature type="transmembrane region" description="Helical" evidence="7">
    <location>
        <begin position="134"/>
        <end position="153"/>
    </location>
</feature>
<evidence type="ECO:0000313" key="9">
    <source>
        <dbReference type="Proteomes" id="UP000053732"/>
    </source>
</evidence>
<dbReference type="STRING" id="1429867.A0A0G4P8J6"/>
<dbReference type="Proteomes" id="UP000053732">
    <property type="component" value="Unassembled WGS sequence"/>
</dbReference>
<dbReference type="PANTHER" id="PTHR31123:SF1">
    <property type="entry name" value="ACCUMULATION OF DYADS PROTEIN 2-RELATED"/>
    <property type="match status" value="1"/>
</dbReference>
<dbReference type="GO" id="GO:0005886">
    <property type="term" value="C:plasma membrane"/>
    <property type="evidence" value="ECO:0007669"/>
    <property type="project" value="TreeGrafter"/>
</dbReference>
<evidence type="ECO:0000256" key="6">
    <source>
        <dbReference type="SAM" id="MobiDB-lite"/>
    </source>
</evidence>
<feature type="transmembrane region" description="Helical" evidence="7">
    <location>
        <begin position="197"/>
        <end position="218"/>
    </location>
</feature>
<evidence type="ECO:0000256" key="4">
    <source>
        <dbReference type="ARBA" id="ARBA00022989"/>
    </source>
</evidence>
<keyword evidence="5 7" id="KW-0472">Membrane</keyword>
<dbReference type="PANTHER" id="PTHR31123">
    <property type="entry name" value="ACCUMULATION OF DYADS PROTEIN 2-RELATED"/>
    <property type="match status" value="1"/>
</dbReference>
<accession>A0A0G4P8J6</accession>
<keyword evidence="3 7" id="KW-0812">Transmembrane</keyword>
<feature type="transmembrane region" description="Helical" evidence="7">
    <location>
        <begin position="174"/>
        <end position="191"/>
    </location>
</feature>
<evidence type="ECO:0000256" key="2">
    <source>
        <dbReference type="ARBA" id="ARBA00005587"/>
    </source>
</evidence>
<evidence type="ECO:0000256" key="7">
    <source>
        <dbReference type="SAM" id="Phobius"/>
    </source>
</evidence>
<feature type="transmembrane region" description="Helical" evidence="7">
    <location>
        <begin position="230"/>
        <end position="249"/>
    </location>
</feature>
<sequence length="285" mass="30682">MTVLSNSDNSSQEKGSSGEATPNIEVEDFQPTHLEHYGPLAHVNTVESRLPAFAGELQPGLYRTPKLRKFANPAPLGLSGFALTTFVLGCINMGTRDITEPNMVVGVAYAYGGLVQLLAGMWEMAAGNTFGATALSSYGGFWIALGITFTPGFQIMSELQKADSGSTDMFYDSYGLFLMGWFAFTFLLLTCTVKSTAVFFSLFLCVDVAFLLLGIGHLHRDAHGKPNPPILTAGGLFALMAAFLAWYSALAGIADDSNSFFIIPVFHFPWSEKGRASRREASAAV</sequence>
<dbReference type="NCBIfam" id="NF038013">
    <property type="entry name" value="AceTr_1"/>
    <property type="match status" value="1"/>
</dbReference>
<evidence type="ECO:0000256" key="3">
    <source>
        <dbReference type="ARBA" id="ARBA00022692"/>
    </source>
</evidence>
<dbReference type="InterPro" id="IPR051633">
    <property type="entry name" value="AceTr"/>
</dbReference>
<comment type="similarity">
    <text evidence="2">Belongs to the acetate uptake transporter (AceTr) (TC 2.A.96) family.</text>
</comment>
<dbReference type="InterPro" id="IPR000791">
    <property type="entry name" value="Gpr1/Fun34/SatP-like"/>
</dbReference>
<evidence type="ECO:0000256" key="5">
    <source>
        <dbReference type="ARBA" id="ARBA00023136"/>
    </source>
</evidence>
<dbReference type="GO" id="GO:0015123">
    <property type="term" value="F:acetate transmembrane transporter activity"/>
    <property type="evidence" value="ECO:0007669"/>
    <property type="project" value="TreeGrafter"/>
</dbReference>